<dbReference type="Proteomes" id="UP001252370">
    <property type="component" value="Unassembled WGS sequence"/>
</dbReference>
<dbReference type="EMBL" id="JAVDTP010000014">
    <property type="protein sequence ID" value="MDR6753459.1"/>
    <property type="molecule type" value="Genomic_DNA"/>
</dbReference>
<protein>
    <submittedName>
        <fullName evidence="1">Uncharacterized protein</fullName>
    </submittedName>
</protein>
<reference evidence="1" key="1">
    <citation type="submission" date="2023-07" db="EMBL/GenBank/DDBJ databases">
        <title>Sorghum-associated microbial communities from plants grown in Nebraska, USA.</title>
        <authorList>
            <person name="Schachtman D."/>
        </authorList>
    </citation>
    <scope>NUCLEOTIDE SEQUENCE</scope>
    <source>
        <strain evidence="1">BE73</strain>
    </source>
</reference>
<proteinExistence type="predicted"/>
<accession>A0ACC6KLZ5</accession>
<evidence type="ECO:0000313" key="1">
    <source>
        <dbReference type="EMBL" id="MDR6753459.1"/>
    </source>
</evidence>
<gene>
    <name evidence="1" type="ORF">J2Y01_003982</name>
</gene>
<comment type="caution">
    <text evidence="1">The sequence shown here is derived from an EMBL/GenBank/DDBJ whole genome shotgun (WGS) entry which is preliminary data.</text>
</comment>
<sequence length="157" mass="17341">MNPLEAWGTSGTVTLRTVIRHASELIHPKTTEENYPVLKHFPSLQSLAQALIVADHAGEPTSTLQALALDLLAVMKDARASQEPKPKSTRPATEVLTRPQQLRDQDQQLRDLNRKARASTTDAPMPALFDLPTKPGQKQRKKDTKPASTFFTQGAPR</sequence>
<organism evidence="1 2">
    <name type="scientific">Deinococcus soli</name>
    <name type="common">ex Cha et al. 2016</name>
    <dbReference type="NCBI Taxonomy" id="1309411"/>
    <lineage>
        <taxon>Bacteria</taxon>
        <taxon>Thermotogati</taxon>
        <taxon>Deinococcota</taxon>
        <taxon>Deinococci</taxon>
        <taxon>Deinococcales</taxon>
        <taxon>Deinococcaceae</taxon>
        <taxon>Deinococcus</taxon>
    </lineage>
</organism>
<evidence type="ECO:0000313" key="2">
    <source>
        <dbReference type="Proteomes" id="UP001252370"/>
    </source>
</evidence>
<name>A0ACC6KLZ5_9DEIO</name>
<keyword evidence="2" id="KW-1185">Reference proteome</keyword>